<feature type="region of interest" description="Disordered" evidence="2">
    <location>
        <begin position="1168"/>
        <end position="1220"/>
    </location>
</feature>
<dbReference type="STRING" id="10036.ENSMAUP00000004807"/>
<evidence type="ECO:0000259" key="3">
    <source>
        <dbReference type="PROSITE" id="PS50916"/>
    </source>
</evidence>
<dbReference type="GO" id="GO:0006886">
    <property type="term" value="P:intracellular protein transport"/>
    <property type="evidence" value="ECO:0007669"/>
    <property type="project" value="InterPro"/>
</dbReference>
<dbReference type="GO" id="GO:0005768">
    <property type="term" value="C:endosome"/>
    <property type="evidence" value="ECO:0007669"/>
    <property type="project" value="Ensembl"/>
</dbReference>
<evidence type="ECO:0000256" key="1">
    <source>
        <dbReference type="SAM" id="Coils"/>
    </source>
</evidence>
<evidence type="ECO:0000313" key="4">
    <source>
        <dbReference type="Proteomes" id="UP000886700"/>
    </source>
</evidence>
<dbReference type="Gene3D" id="6.10.250.3000">
    <property type="match status" value="1"/>
</dbReference>
<dbReference type="InterPro" id="IPR010911">
    <property type="entry name" value="Rab_BD"/>
</dbReference>
<feature type="region of interest" description="Disordered" evidence="2">
    <location>
        <begin position="217"/>
        <end position="262"/>
    </location>
</feature>
<keyword evidence="4" id="KW-1185">Reference proteome</keyword>
<feature type="region of interest" description="Disordered" evidence="2">
    <location>
        <begin position="810"/>
        <end position="834"/>
    </location>
</feature>
<dbReference type="KEGG" id="maua:101833404"/>
<evidence type="ECO:0000313" key="5">
    <source>
        <dbReference type="RefSeq" id="XP_005069593.1"/>
    </source>
</evidence>
<feature type="compositionally biased region" description="Polar residues" evidence="2">
    <location>
        <begin position="824"/>
        <end position="834"/>
    </location>
</feature>
<dbReference type="GO" id="GO:0071985">
    <property type="term" value="P:multivesicular body sorting pathway"/>
    <property type="evidence" value="ECO:0007669"/>
    <property type="project" value="Ensembl"/>
</dbReference>
<name>A0A1U7QCP7_MESAU</name>
<feature type="region of interest" description="Disordered" evidence="2">
    <location>
        <begin position="1917"/>
        <end position="1969"/>
    </location>
</feature>
<feature type="compositionally biased region" description="Basic and acidic residues" evidence="2">
    <location>
        <begin position="926"/>
        <end position="936"/>
    </location>
</feature>
<dbReference type="Proteomes" id="UP000886700">
    <property type="component" value="Unplaced"/>
</dbReference>
<protein>
    <submittedName>
        <fullName evidence="5">Exophilin-5 isoform X1</fullName>
    </submittedName>
</protein>
<feature type="compositionally biased region" description="Polar residues" evidence="2">
    <location>
        <begin position="1720"/>
        <end position="1733"/>
    </location>
</feature>
<feature type="compositionally biased region" description="Polar residues" evidence="2">
    <location>
        <begin position="1614"/>
        <end position="1623"/>
    </location>
</feature>
<feature type="compositionally biased region" description="Basic and acidic residues" evidence="2">
    <location>
        <begin position="1457"/>
        <end position="1467"/>
    </location>
</feature>
<dbReference type="eggNOG" id="ENOG502RVAY">
    <property type="taxonomic scope" value="Eukaryota"/>
</dbReference>
<keyword evidence="1" id="KW-0175">Coiled coil</keyword>
<feature type="region of interest" description="Disordered" evidence="2">
    <location>
        <begin position="1060"/>
        <end position="1087"/>
    </location>
</feature>
<feature type="region of interest" description="Disordered" evidence="2">
    <location>
        <begin position="134"/>
        <end position="154"/>
    </location>
</feature>
<feature type="compositionally biased region" description="Basic residues" evidence="2">
    <location>
        <begin position="246"/>
        <end position="258"/>
    </location>
</feature>
<feature type="compositionally biased region" description="Basic and acidic residues" evidence="2">
    <location>
        <begin position="1177"/>
        <end position="1192"/>
    </location>
</feature>
<dbReference type="PANTHER" id="PTHR21469:SF4">
    <property type="entry name" value="EXOPHILIN-5"/>
    <property type="match status" value="1"/>
</dbReference>
<feature type="region of interest" description="Disordered" evidence="2">
    <location>
        <begin position="915"/>
        <end position="940"/>
    </location>
</feature>
<dbReference type="GO" id="GO:0045921">
    <property type="term" value="P:positive regulation of exocytosis"/>
    <property type="evidence" value="ECO:0007669"/>
    <property type="project" value="Ensembl"/>
</dbReference>
<dbReference type="CTD" id="23086"/>
<dbReference type="PROSITE" id="PS50916">
    <property type="entry name" value="RABBD"/>
    <property type="match status" value="1"/>
</dbReference>
<dbReference type="GO" id="GO:0050714">
    <property type="term" value="P:positive regulation of protein secretion"/>
    <property type="evidence" value="ECO:0007669"/>
    <property type="project" value="Ensembl"/>
</dbReference>
<feature type="coiled-coil region" evidence="1">
    <location>
        <begin position="14"/>
        <end position="45"/>
    </location>
</feature>
<sequence length="1969" mass="218653">MTKVPQGFDFSFLNEEEARKILQVLERNEELRRAEKDRISKLQKTKRDIRWLQGATGEWFEEIQRKKFCNETDVSQMIKPPLTYRLRKGMTKNDPMELQTSRSKNLINQKPSVSPRMSFRSSFASLFSFRRSGKETLKPQSQRTKGCDDPVGPPVSVKETTAAKIYNSPVGNHPVASVFVPKPATMREESGMPPPWDPSLLESELFQVLDDLDSKLAQEQSVGSVNTREPFNYGSRTQFKHSPSSRNRHGHTTGRHQNYHSETSNMSIYDILRPGTPREGFKTFSPRTKTIYDMYRTKEPRILKEDFMQKNTFGSTSLCFDSRQRSASPATGHFTARSLHFPADTVNKNSFTPVRHQQSPKRTPLSSIIWNRSDSSRHRQNWEESPWAPSPMDIDPADQYVAPKCFQESRRYEWYHSQSAYQGVPLNAPMDSAMSPDTLENSENMPFYHQNNPFAGSFFSGTFRQSGEQRFGQNSFWSQQEEHSFWSGLHQNRKPFPSDRDFEMISVETNRAPSVYSHGVPCRHWRPHSPGYGTYVFRGQEDPHCWRSDLQTSPLESMDTSHVNENQFLPPFVTPDGLSMTGSSCHIQSSGMDYQQGHHLVDMAVDEKPCLLGKAPTLVPSFRASFPLIPDARIDSQSPSFQNSTVAPDKIIPDKPDSLSIRNCSKVTVTGSHSTGLLTLTDTQHNILVMEMNSEKDVNESLSEDEQLNKMGQKNKASGLPQPISQTEIYNDLPDLQNAHSQDSTQNSRFDSNDSAMVSSRRSPRVFSRKGTSQMQTTQRDKANELSKDKGFPGSRKLDSAASLTLIQEHGMLPSPPSPDQGCHQKTGSNEDSSSIIKNNHWCFESTDTQKAESLEEPASLDLEQQQCLSIHSTNGSKLASKHSVPQDSLDVLQDSSPLSNSFPDVLLTPSATMFSRRLSDQGPSQEEREEKDKATKNQNNQLAVNSIENQESHDSPAHLHDAVHCHPYFPFRNGRGKGRVRRHVSCIEKLTKTENRAAPTSEGSSLTEDQSSIKAPELSTVYCTLPRKPASFLLHSRQQESKILPASIRNGPLPFQIKNKVHVPTRKSTSDKPSSPKSMSDASNSVMGVPEATKKMTDMKAIRSASVRKGPLPFLIKRAVSCPSGEPGTLAESGEREKSPVLDVDASAVMPRPWRRIFSSLEGDSSFRESTFSEGHNQKELVQENTRKDDEAPAPGMSSFTLPNKTPKPLQADASGKESGKALHKFKTTSMFSVSGDEENMKCLEVVSIYYTLPRKPSKKFCSLLQQYTQGTDSLRDAFQGETEAFPNALESDELNGPAGVQSGIPPPPDLKTQVGSAPSCLSHSTGKTVSQLPNREASASTLEEMASVRPDGSLQKGEPKIKEISPGSLAKTAVDDSLDRKKRGGMFPRQILQSPLLPQEKSSGEENTKSHQQPSKGGDGGPPSLPAHSEGNAEKFQARRNSGACVDVTATVSPGHERYPWRDHMAVVTDNSSSGSQPREASVTTGSDGQTLTDKMLCDSERQAFALAPALHKLQLAEEAQSGAADLQPEPRRAGSQETNTVETRKVKDEAQKLAWDQTLLPGGNNENKTNAAYPETKENRYSVKHRLTAMSKASRKIPAKDVSPRRHVATVFSQSESQSDFRGLSLCRSEDSALSPEPVVKSTEPTDESSLVNVDKSETPLQATAISNPEPPCQSFNQRSANISQPHQNEPNSVLEPPSKSRDSRAQIPGESGARLTLTSPTEKSASHQPRLSLPFPLESAQKSTTNLSHCQLRHLSAPSPESEPEPHLYRSKSLKNFNVQGDRLCASHPPKARGRHFSENTSINTALSQLSLDDDSSHNSAYSRRFKSFSELPAADESESWALYNRTRSGPKSTSSISRPIDYGIFGKEQQLAFLENVKRSLTQGRLWKPSFLKNPGFLKDDVLNASKLSKSELLNSGGRSPEDGLVPSEPLNIYEEDPVDSDRDTDTTTDDEYYLDENDKESEL</sequence>
<feature type="domain" description="RabBD" evidence="3">
    <location>
        <begin position="7"/>
        <end position="63"/>
    </location>
</feature>
<proteinExistence type="predicted"/>
<dbReference type="GO" id="GO:0003334">
    <property type="term" value="P:keratinocyte development"/>
    <property type="evidence" value="ECO:0007669"/>
    <property type="project" value="Ensembl"/>
</dbReference>
<feature type="region of interest" description="Disordered" evidence="2">
    <location>
        <begin position="736"/>
        <end position="797"/>
    </location>
</feature>
<gene>
    <name evidence="5" type="primary">Exph5</name>
</gene>
<evidence type="ECO:0000256" key="2">
    <source>
        <dbReference type="SAM" id="MobiDB-lite"/>
    </source>
</evidence>
<feature type="compositionally biased region" description="Polar residues" evidence="2">
    <location>
        <begin position="217"/>
        <end position="245"/>
    </location>
</feature>
<feature type="compositionally biased region" description="Acidic residues" evidence="2">
    <location>
        <begin position="1952"/>
        <end position="1969"/>
    </location>
</feature>
<reference evidence="5" key="1">
    <citation type="submission" date="2025-08" db="UniProtKB">
        <authorList>
            <consortium name="RefSeq"/>
        </authorList>
    </citation>
    <scope>IDENTIFICATION</scope>
    <source>
        <tissue evidence="5">Liver</tissue>
    </source>
</reference>
<accession>A0A1U7QCP7</accession>
<feature type="compositionally biased region" description="Polar residues" evidence="2">
    <location>
        <begin position="1471"/>
        <end position="1492"/>
    </location>
</feature>
<feature type="region of interest" description="Disordered" evidence="2">
    <location>
        <begin position="1593"/>
        <end position="1736"/>
    </location>
</feature>
<feature type="compositionally biased region" description="Polar residues" evidence="2">
    <location>
        <begin position="1315"/>
        <end position="1343"/>
    </location>
</feature>
<feature type="compositionally biased region" description="Polar residues" evidence="2">
    <location>
        <begin position="1677"/>
        <end position="1695"/>
    </location>
</feature>
<feature type="compositionally biased region" description="Polar residues" evidence="2">
    <location>
        <begin position="738"/>
        <end position="757"/>
    </location>
</feature>
<dbReference type="PANTHER" id="PTHR21469">
    <property type="entry name" value="EXOPHILIN-5"/>
    <property type="match status" value="1"/>
</dbReference>
<dbReference type="OrthoDB" id="9908998at2759"/>
<dbReference type="RefSeq" id="XP_005069593.1">
    <property type="nucleotide sequence ID" value="XM_005069536.4"/>
</dbReference>
<dbReference type="InterPro" id="IPR039916">
    <property type="entry name" value="EXPH5"/>
</dbReference>
<organism evidence="4 5">
    <name type="scientific">Mesocricetus auratus</name>
    <name type="common">Golden hamster</name>
    <dbReference type="NCBI Taxonomy" id="10036"/>
    <lineage>
        <taxon>Eukaryota</taxon>
        <taxon>Metazoa</taxon>
        <taxon>Chordata</taxon>
        <taxon>Craniata</taxon>
        <taxon>Vertebrata</taxon>
        <taxon>Euteleostomi</taxon>
        <taxon>Mammalia</taxon>
        <taxon>Eutheria</taxon>
        <taxon>Euarchontoglires</taxon>
        <taxon>Glires</taxon>
        <taxon>Rodentia</taxon>
        <taxon>Myomorpha</taxon>
        <taxon>Muroidea</taxon>
        <taxon>Cricetidae</taxon>
        <taxon>Cricetinae</taxon>
        <taxon>Mesocricetus</taxon>
    </lineage>
</organism>
<dbReference type="GeneID" id="101833404"/>
<feature type="region of interest" description="Disordered" evidence="2">
    <location>
        <begin position="1291"/>
        <end position="1492"/>
    </location>
</feature>
<feature type="compositionally biased region" description="Low complexity" evidence="2">
    <location>
        <begin position="1072"/>
        <end position="1086"/>
    </location>
</feature>
<feature type="compositionally biased region" description="Basic and acidic residues" evidence="2">
    <location>
        <begin position="779"/>
        <end position="797"/>
    </location>
</feature>
<dbReference type="GO" id="GO:0031267">
    <property type="term" value="F:small GTPase binding"/>
    <property type="evidence" value="ECO:0007669"/>
    <property type="project" value="Ensembl"/>
</dbReference>
<feature type="region of interest" description="Disordered" evidence="2">
    <location>
        <begin position="1521"/>
        <end position="1547"/>
    </location>
</feature>